<keyword evidence="3 9" id="KW-0812">Transmembrane</keyword>
<feature type="chain" id="PRO_5034337906" evidence="10">
    <location>
        <begin position="32"/>
        <end position="263"/>
    </location>
</feature>
<evidence type="ECO:0000256" key="2">
    <source>
        <dbReference type="ARBA" id="ARBA00008284"/>
    </source>
</evidence>
<feature type="signal peptide" evidence="10">
    <location>
        <begin position="1"/>
        <end position="31"/>
    </location>
</feature>
<feature type="domain" description="TM2" evidence="11">
    <location>
        <begin position="199"/>
        <end position="246"/>
    </location>
</feature>
<dbReference type="AlphaFoldDB" id="A0A8D8F7F7"/>
<reference evidence="12" key="1">
    <citation type="submission" date="2021-05" db="EMBL/GenBank/DDBJ databases">
        <authorList>
            <person name="Alioto T."/>
            <person name="Alioto T."/>
            <person name="Gomez Garrido J."/>
        </authorList>
    </citation>
    <scope>NUCLEOTIDE SEQUENCE</scope>
</reference>
<feature type="region of interest" description="Disordered" evidence="8">
    <location>
        <begin position="33"/>
        <end position="53"/>
    </location>
</feature>
<evidence type="ECO:0000256" key="9">
    <source>
        <dbReference type="SAM" id="Phobius"/>
    </source>
</evidence>
<dbReference type="PANTHER" id="PTHR21016:SF7">
    <property type="entry name" value="TM2 DOMAIN-CONTAINING PROTEIN 3"/>
    <property type="match status" value="1"/>
</dbReference>
<evidence type="ECO:0000259" key="11">
    <source>
        <dbReference type="Pfam" id="PF05154"/>
    </source>
</evidence>
<keyword evidence="4 10" id="KW-0732">Signal</keyword>
<dbReference type="PANTHER" id="PTHR21016">
    <property type="entry name" value="BETA-AMYLOID BINDING PROTEIN-RELATED"/>
    <property type="match status" value="1"/>
</dbReference>
<feature type="transmembrane region" description="Helical" evidence="9">
    <location>
        <begin position="233"/>
        <end position="254"/>
    </location>
</feature>
<proteinExistence type="inferred from homology"/>
<evidence type="ECO:0000256" key="6">
    <source>
        <dbReference type="ARBA" id="ARBA00023136"/>
    </source>
</evidence>
<keyword evidence="6 9" id="KW-0472">Membrane</keyword>
<comment type="similarity">
    <text evidence="2">Belongs to the TM2 family.</text>
</comment>
<evidence type="ECO:0000313" key="12">
    <source>
        <dbReference type="EMBL" id="CAG6460410.1"/>
    </source>
</evidence>
<dbReference type="Pfam" id="PF05154">
    <property type="entry name" value="TM2"/>
    <property type="match status" value="1"/>
</dbReference>
<evidence type="ECO:0000256" key="8">
    <source>
        <dbReference type="SAM" id="MobiDB-lite"/>
    </source>
</evidence>
<evidence type="ECO:0000256" key="1">
    <source>
        <dbReference type="ARBA" id="ARBA00004141"/>
    </source>
</evidence>
<dbReference type="GO" id="GO:0016020">
    <property type="term" value="C:membrane"/>
    <property type="evidence" value="ECO:0007669"/>
    <property type="project" value="UniProtKB-SubCell"/>
</dbReference>
<sequence length="263" mass="29024">MFGRDCVRLNLKSVIFLIVAVIMSHVRITQTSVHSNSPEVIPTKQEKSNSDNDRSAVLINTSNKIPSDTSHCPNDTLCSDLPNSCLACPTIPPQCIYGSEVTVSCSPKPTVLCRNEPLPSPSSSSSPNAVNSQGSVEIKRRTLCRYCYQTERWEQICEQKGGCNSVDSQFKTNCTVNGEILCFGNRTFMRKVPCNWTQGYRWSTTLILSITLGGFGVDRFFLGHWQEGIGKLFSFGGLGVWTLIDVLLISLHYLGPADGSLYI</sequence>
<comment type="subcellular location">
    <subcellularLocation>
        <location evidence="1">Membrane</location>
        <topology evidence="1">Multi-pass membrane protein</topology>
    </subcellularLocation>
</comment>
<evidence type="ECO:0000256" key="7">
    <source>
        <dbReference type="ARBA" id="ARBA00023180"/>
    </source>
</evidence>
<keyword evidence="7" id="KW-0325">Glycoprotein</keyword>
<evidence type="ECO:0000256" key="5">
    <source>
        <dbReference type="ARBA" id="ARBA00022989"/>
    </source>
</evidence>
<organism evidence="12">
    <name type="scientific">Culex pipiens</name>
    <name type="common">House mosquito</name>
    <dbReference type="NCBI Taxonomy" id="7175"/>
    <lineage>
        <taxon>Eukaryota</taxon>
        <taxon>Metazoa</taxon>
        <taxon>Ecdysozoa</taxon>
        <taxon>Arthropoda</taxon>
        <taxon>Hexapoda</taxon>
        <taxon>Insecta</taxon>
        <taxon>Pterygota</taxon>
        <taxon>Neoptera</taxon>
        <taxon>Endopterygota</taxon>
        <taxon>Diptera</taxon>
        <taxon>Nematocera</taxon>
        <taxon>Culicoidea</taxon>
        <taxon>Culicidae</taxon>
        <taxon>Culicinae</taxon>
        <taxon>Culicini</taxon>
        <taxon>Culex</taxon>
        <taxon>Culex</taxon>
    </lineage>
</organism>
<name>A0A8D8F7F7_CULPI</name>
<dbReference type="InterPro" id="IPR050932">
    <property type="entry name" value="TM2D1-3-like"/>
</dbReference>
<keyword evidence="5 9" id="KW-1133">Transmembrane helix</keyword>
<dbReference type="InterPro" id="IPR007829">
    <property type="entry name" value="TM2"/>
</dbReference>
<protein>
    <submittedName>
        <fullName evidence="12">TM2 domain-containing protein almondex</fullName>
    </submittedName>
</protein>
<dbReference type="EMBL" id="HBUE01040244">
    <property type="protein sequence ID" value="CAG6460410.1"/>
    <property type="molecule type" value="Transcribed_RNA"/>
</dbReference>
<evidence type="ECO:0000256" key="10">
    <source>
        <dbReference type="SAM" id="SignalP"/>
    </source>
</evidence>
<evidence type="ECO:0000256" key="4">
    <source>
        <dbReference type="ARBA" id="ARBA00022729"/>
    </source>
</evidence>
<feature type="compositionally biased region" description="Basic and acidic residues" evidence="8">
    <location>
        <begin position="44"/>
        <end position="53"/>
    </location>
</feature>
<accession>A0A8D8F7F7</accession>
<feature type="transmembrane region" description="Helical" evidence="9">
    <location>
        <begin position="200"/>
        <end position="221"/>
    </location>
</feature>
<evidence type="ECO:0000256" key="3">
    <source>
        <dbReference type="ARBA" id="ARBA00022692"/>
    </source>
</evidence>